<dbReference type="InterPro" id="IPR012338">
    <property type="entry name" value="Beta-lactam/transpept-like"/>
</dbReference>
<keyword evidence="3" id="KW-1185">Reference proteome</keyword>
<dbReference type="PANTHER" id="PTHR43283">
    <property type="entry name" value="BETA-LACTAMASE-RELATED"/>
    <property type="match status" value="1"/>
</dbReference>
<dbReference type="InterPro" id="IPR001466">
    <property type="entry name" value="Beta-lactam-related"/>
</dbReference>
<dbReference type="OMA" id="RKGSMMW"/>
<dbReference type="AlphaFoldDB" id="A0A813FX38"/>
<feature type="domain" description="Beta-lactamase-related" evidence="1">
    <location>
        <begin position="30"/>
        <end position="393"/>
    </location>
</feature>
<name>A0A813FX38_POLGL</name>
<accession>A0A813FX38</accession>
<comment type="caution">
    <text evidence="2">The sequence shown here is derived from an EMBL/GenBank/DDBJ whole genome shotgun (WGS) entry which is preliminary data.</text>
</comment>
<dbReference type="InterPro" id="IPR050789">
    <property type="entry name" value="Diverse_Enzym_Activities"/>
</dbReference>
<evidence type="ECO:0000313" key="2">
    <source>
        <dbReference type="EMBL" id="CAE8616781.1"/>
    </source>
</evidence>
<dbReference type="Pfam" id="PF00144">
    <property type="entry name" value="Beta-lactamase"/>
    <property type="match status" value="1"/>
</dbReference>
<dbReference type="EMBL" id="CAJNNV010025959">
    <property type="protein sequence ID" value="CAE8616781.1"/>
    <property type="molecule type" value="Genomic_DNA"/>
</dbReference>
<dbReference type="Proteomes" id="UP000654075">
    <property type="component" value="Unassembled WGS sequence"/>
</dbReference>
<sequence length="455" mass="49511">MALADPGSVGVDPGLLRDYDAQMRKAVRGGLMAGCASAILRQGQLVQGAGYGLADLDTKVPFCADTICRVYCMTKPYVLLVFMSLVEEGRAKLDDPVAKYLPAFRDVRVVGSDGALVRPKRSVTLEHLALHMSGIGYSAGFGAPPENDSQKSYAALVESVASGKVRSLKDFVGRLAKLPLRFHPGEDYEYGFSIDVLAHVVEVISGRSIEHCMQERVFKPLGMQDTGFAVEQSNLCRFAACYGTAQIWGNLYGHIPGKVPVTTRPGLVRIDGDSAKESAWCKGRECQIRAGGGWMAQNQGGLVSTVNDTVRFLRMLIDYGVSGNGVRLLKRETLLRMELPSPLGAATGRDICIFGNIGGYVSGGSEFGQGGHASTFWSLDRKDAVAVVWFAQHLDFWSWDAEVVDPEKADIWKMMHKVLVAVSVILYVIVASRCYLPSFSYPLSLSLFLMSPKCM</sequence>
<reference evidence="2" key="1">
    <citation type="submission" date="2021-02" db="EMBL/GenBank/DDBJ databases">
        <authorList>
            <person name="Dougan E. K."/>
            <person name="Rhodes N."/>
            <person name="Thang M."/>
            <person name="Chan C."/>
        </authorList>
    </citation>
    <scope>NUCLEOTIDE SEQUENCE</scope>
</reference>
<proteinExistence type="predicted"/>
<dbReference type="SUPFAM" id="SSF56601">
    <property type="entry name" value="beta-lactamase/transpeptidase-like"/>
    <property type="match status" value="1"/>
</dbReference>
<protein>
    <recommendedName>
        <fullName evidence="1">Beta-lactamase-related domain-containing protein</fullName>
    </recommendedName>
</protein>
<dbReference type="Gene3D" id="3.40.710.10">
    <property type="entry name" value="DD-peptidase/beta-lactamase superfamily"/>
    <property type="match status" value="1"/>
</dbReference>
<dbReference type="PANTHER" id="PTHR43283:SF3">
    <property type="entry name" value="BETA-LACTAMASE FAMILY PROTEIN (AFU_ORTHOLOGUE AFUA_5G07500)"/>
    <property type="match status" value="1"/>
</dbReference>
<dbReference type="OrthoDB" id="5946976at2759"/>
<evidence type="ECO:0000313" key="3">
    <source>
        <dbReference type="Proteomes" id="UP000654075"/>
    </source>
</evidence>
<organism evidence="2 3">
    <name type="scientific">Polarella glacialis</name>
    <name type="common">Dinoflagellate</name>
    <dbReference type="NCBI Taxonomy" id="89957"/>
    <lineage>
        <taxon>Eukaryota</taxon>
        <taxon>Sar</taxon>
        <taxon>Alveolata</taxon>
        <taxon>Dinophyceae</taxon>
        <taxon>Suessiales</taxon>
        <taxon>Suessiaceae</taxon>
        <taxon>Polarella</taxon>
    </lineage>
</organism>
<evidence type="ECO:0000259" key="1">
    <source>
        <dbReference type="Pfam" id="PF00144"/>
    </source>
</evidence>
<gene>
    <name evidence="2" type="ORF">PGLA1383_LOCUS34452</name>
</gene>